<dbReference type="InterPro" id="IPR011704">
    <property type="entry name" value="ATPase_dyneun-rel_AAA"/>
</dbReference>
<dbReference type="Gene3D" id="3.40.50.300">
    <property type="entry name" value="P-loop containing nucleotide triphosphate hydrolases"/>
    <property type="match status" value="1"/>
</dbReference>
<keyword evidence="3" id="KW-1185">Reference proteome</keyword>
<dbReference type="Proteomes" id="UP000276133">
    <property type="component" value="Unassembled WGS sequence"/>
</dbReference>
<evidence type="ECO:0000313" key="3">
    <source>
        <dbReference type="Proteomes" id="UP000276133"/>
    </source>
</evidence>
<organism evidence="2 3">
    <name type="scientific">Brachionus plicatilis</name>
    <name type="common">Marine rotifer</name>
    <name type="synonym">Brachionus muelleri</name>
    <dbReference type="NCBI Taxonomy" id="10195"/>
    <lineage>
        <taxon>Eukaryota</taxon>
        <taxon>Metazoa</taxon>
        <taxon>Spiralia</taxon>
        <taxon>Gnathifera</taxon>
        <taxon>Rotifera</taxon>
        <taxon>Eurotatoria</taxon>
        <taxon>Monogononta</taxon>
        <taxon>Pseudotrocha</taxon>
        <taxon>Ploima</taxon>
        <taxon>Brachionidae</taxon>
        <taxon>Brachionus</taxon>
    </lineage>
</organism>
<accession>A0A3M7Q8E0</accession>
<dbReference type="OrthoDB" id="5186at2759"/>
<dbReference type="SUPFAM" id="SSF52540">
    <property type="entry name" value="P-loop containing nucleoside triphosphate hydrolases"/>
    <property type="match status" value="1"/>
</dbReference>
<name>A0A3M7Q8E0_BRAPC</name>
<dbReference type="STRING" id="10195.A0A3M7Q8E0"/>
<evidence type="ECO:0000313" key="2">
    <source>
        <dbReference type="EMBL" id="RNA07519.1"/>
    </source>
</evidence>
<protein>
    <submittedName>
        <fullName evidence="2">von Willebrand factor A domain-containing 8</fullName>
        <ecNumber evidence="2">3.6.1.15</ecNumber>
        <ecNumber evidence="2">3.6.1.3</ecNumber>
    </submittedName>
</protein>
<dbReference type="Pfam" id="PF07728">
    <property type="entry name" value="AAA_5"/>
    <property type="match status" value="1"/>
</dbReference>
<reference evidence="2 3" key="1">
    <citation type="journal article" date="2018" name="Sci. Rep.">
        <title>Genomic signatures of local adaptation to the degree of environmental predictability in rotifers.</title>
        <authorList>
            <person name="Franch-Gras L."/>
            <person name="Hahn C."/>
            <person name="Garcia-Roger E.M."/>
            <person name="Carmona M.J."/>
            <person name="Serra M."/>
            <person name="Gomez A."/>
        </authorList>
    </citation>
    <scope>NUCLEOTIDE SEQUENCE [LARGE SCALE GENOMIC DNA]</scope>
    <source>
        <strain evidence="2">HYR1</strain>
    </source>
</reference>
<dbReference type="GO" id="GO:0016887">
    <property type="term" value="F:ATP hydrolysis activity"/>
    <property type="evidence" value="ECO:0007669"/>
    <property type="project" value="InterPro"/>
</dbReference>
<dbReference type="PANTHER" id="PTHR21610:SF9">
    <property type="entry name" value="VON WILLEBRAND FACTOR A DOMAIN-CONTAINING PROTEIN 8"/>
    <property type="match status" value="1"/>
</dbReference>
<dbReference type="PANTHER" id="PTHR21610">
    <property type="entry name" value="VON WILLEBRAND FACTOR A DOMAIN-CONTAINING PROTEIN 8"/>
    <property type="match status" value="1"/>
</dbReference>
<dbReference type="EC" id="3.6.1.3" evidence="2"/>
<feature type="non-terminal residue" evidence="2">
    <location>
        <position position="1"/>
    </location>
</feature>
<dbReference type="EC" id="3.6.1.15" evidence="2"/>
<feature type="domain" description="ATPase dynein-related AAA" evidence="1">
    <location>
        <begin position="2"/>
        <end position="73"/>
    </location>
</feature>
<dbReference type="EMBL" id="REGN01007010">
    <property type="protein sequence ID" value="RNA07519.1"/>
    <property type="molecule type" value="Genomic_DNA"/>
</dbReference>
<evidence type="ECO:0000259" key="1">
    <source>
        <dbReference type="Pfam" id="PF07728"/>
    </source>
</evidence>
<gene>
    <name evidence="2" type="ORF">BpHYR1_030082</name>
</gene>
<dbReference type="AlphaFoldDB" id="A0A3M7Q8E0"/>
<proteinExistence type="predicted"/>
<dbReference type="InterPro" id="IPR027417">
    <property type="entry name" value="P-loop_NTPase"/>
</dbReference>
<dbReference type="InterPro" id="IPR039891">
    <property type="entry name" value="VWA8"/>
</dbReference>
<comment type="caution">
    <text evidence="2">The sequence shown here is derived from an EMBL/GenBank/DDBJ whole genome shotgun (WGS) entry which is preliminary data.</text>
</comment>
<dbReference type="GO" id="GO:0005524">
    <property type="term" value="F:ATP binding"/>
    <property type="evidence" value="ECO:0007669"/>
    <property type="project" value="InterPro"/>
</dbReference>
<keyword evidence="2" id="KW-0378">Hydrolase</keyword>
<sequence>HDFVLIGPTGCGKTELINKFASLLDYSTQSMHLFKDMSARDLIQQRITETNGDTKWLNSPLIEAAINGDLMILG</sequence>
<dbReference type="GO" id="GO:0005737">
    <property type="term" value="C:cytoplasm"/>
    <property type="evidence" value="ECO:0007669"/>
    <property type="project" value="TreeGrafter"/>
</dbReference>